<feature type="chain" id="PRO_5012158591" evidence="6">
    <location>
        <begin position="16"/>
        <end position="90"/>
    </location>
</feature>
<dbReference type="PaxDb" id="39947-A0A0P0VXZ8"/>
<reference evidence="7 8" key="3">
    <citation type="journal article" date="2013" name="Rice">
        <title>Improvement of the Oryza sativa Nipponbare reference genome using next generation sequence and optical map data.</title>
        <authorList>
            <person name="Kawahara Y."/>
            <person name="de la Bastide M."/>
            <person name="Hamilton J.P."/>
            <person name="Kanamori H."/>
            <person name="McCombie W.R."/>
            <person name="Ouyang S."/>
            <person name="Schwartz D.C."/>
            <person name="Tanaka T."/>
            <person name="Wu J."/>
            <person name="Zhou S."/>
            <person name="Childs K.L."/>
            <person name="Davidson R.M."/>
            <person name="Lin H."/>
            <person name="Quesada-Ocampo L."/>
            <person name="Vaillancourt B."/>
            <person name="Sakai H."/>
            <person name="Lee S.S."/>
            <person name="Kim J."/>
            <person name="Numa H."/>
            <person name="Itoh T."/>
            <person name="Buell C.R."/>
            <person name="Matsumoto T."/>
        </authorList>
    </citation>
    <scope>NUCLEOTIDE SEQUENCE [LARGE SCALE GENOMIC DNA]</scope>
    <source>
        <strain evidence="8">cv. Nipponbare</strain>
    </source>
</reference>
<reference evidence="7 8" key="2">
    <citation type="journal article" date="2013" name="Plant Cell Physiol.">
        <title>Rice Annotation Project Database (RAP-DB): an integrative and interactive database for rice genomics.</title>
        <authorList>
            <person name="Sakai H."/>
            <person name="Lee S.S."/>
            <person name="Tanaka T."/>
            <person name="Numa H."/>
            <person name="Kim J."/>
            <person name="Kawahara Y."/>
            <person name="Wakimoto H."/>
            <person name="Yang C.C."/>
            <person name="Iwamoto M."/>
            <person name="Abe T."/>
            <person name="Yamada Y."/>
            <person name="Muto A."/>
            <person name="Inokuchi H."/>
            <person name="Ikemura T."/>
            <person name="Matsumoto T."/>
            <person name="Sasaki T."/>
            <person name="Itoh T."/>
        </authorList>
    </citation>
    <scope>NUCLEOTIDE SEQUENCE [LARGE SCALE GENOMIC DNA]</scope>
    <source>
        <strain evidence="8">cv. Nipponbare</strain>
    </source>
</reference>
<evidence type="ECO:0000256" key="2">
    <source>
        <dbReference type="ARBA" id="ARBA00022692"/>
    </source>
</evidence>
<evidence type="ECO:0000256" key="3">
    <source>
        <dbReference type="ARBA" id="ARBA00022989"/>
    </source>
</evidence>
<dbReference type="ExpressionAtlas" id="A0A0P0VXZ8">
    <property type="expression patterns" value="baseline and differential"/>
</dbReference>
<dbReference type="EMBL" id="AP014959">
    <property type="protein sequence ID" value="BAS84422.1"/>
    <property type="molecule type" value="Genomic_DNA"/>
</dbReference>
<sequence length="90" mass="10334">MVLHYLTVHVTCCLCRMLLDFCGNTSNEKPPQDMSELAMMEIVMKRYEKEAMHPFKGLSSGKLTCALSIQVLPLLSLFRMHSVQVNLHFF</sequence>
<proteinExistence type="predicted"/>
<keyword evidence="3" id="KW-1133">Transmembrane helix</keyword>
<reference evidence="8" key="1">
    <citation type="journal article" date="2005" name="Nature">
        <title>The map-based sequence of the rice genome.</title>
        <authorList>
            <consortium name="International rice genome sequencing project (IRGSP)"/>
            <person name="Matsumoto T."/>
            <person name="Wu J."/>
            <person name="Kanamori H."/>
            <person name="Katayose Y."/>
            <person name="Fujisawa M."/>
            <person name="Namiki N."/>
            <person name="Mizuno H."/>
            <person name="Yamamoto K."/>
            <person name="Antonio B.A."/>
            <person name="Baba T."/>
            <person name="Sakata K."/>
            <person name="Nagamura Y."/>
            <person name="Aoki H."/>
            <person name="Arikawa K."/>
            <person name="Arita K."/>
            <person name="Bito T."/>
            <person name="Chiden Y."/>
            <person name="Fujitsuka N."/>
            <person name="Fukunaka R."/>
            <person name="Hamada M."/>
            <person name="Harada C."/>
            <person name="Hayashi A."/>
            <person name="Hijishita S."/>
            <person name="Honda M."/>
            <person name="Hosokawa S."/>
            <person name="Ichikawa Y."/>
            <person name="Idonuma A."/>
            <person name="Iijima M."/>
            <person name="Ikeda M."/>
            <person name="Ikeno M."/>
            <person name="Ito K."/>
            <person name="Ito S."/>
            <person name="Ito T."/>
            <person name="Ito Y."/>
            <person name="Ito Y."/>
            <person name="Iwabuchi A."/>
            <person name="Kamiya K."/>
            <person name="Karasawa W."/>
            <person name="Kurita K."/>
            <person name="Katagiri S."/>
            <person name="Kikuta A."/>
            <person name="Kobayashi H."/>
            <person name="Kobayashi N."/>
            <person name="Machita K."/>
            <person name="Maehara T."/>
            <person name="Masukawa M."/>
            <person name="Mizubayashi T."/>
            <person name="Mukai Y."/>
            <person name="Nagasaki H."/>
            <person name="Nagata Y."/>
            <person name="Naito S."/>
            <person name="Nakashima M."/>
            <person name="Nakama Y."/>
            <person name="Nakamichi Y."/>
            <person name="Nakamura M."/>
            <person name="Meguro A."/>
            <person name="Negishi M."/>
            <person name="Ohta I."/>
            <person name="Ohta T."/>
            <person name="Okamoto M."/>
            <person name="Ono N."/>
            <person name="Saji S."/>
            <person name="Sakaguchi M."/>
            <person name="Sakai K."/>
            <person name="Shibata M."/>
            <person name="Shimokawa T."/>
            <person name="Song J."/>
            <person name="Takazaki Y."/>
            <person name="Terasawa K."/>
            <person name="Tsugane M."/>
            <person name="Tsuji K."/>
            <person name="Ueda S."/>
            <person name="Waki K."/>
            <person name="Yamagata H."/>
            <person name="Yamamoto M."/>
            <person name="Yamamoto S."/>
            <person name="Yamane H."/>
            <person name="Yoshiki S."/>
            <person name="Yoshihara R."/>
            <person name="Yukawa K."/>
            <person name="Zhong H."/>
            <person name="Yano M."/>
            <person name="Yuan Q."/>
            <person name="Ouyang S."/>
            <person name="Liu J."/>
            <person name="Jones K.M."/>
            <person name="Gansberger K."/>
            <person name="Moffat K."/>
            <person name="Hill J."/>
            <person name="Bera J."/>
            <person name="Fadrosh D."/>
            <person name="Jin S."/>
            <person name="Johri S."/>
            <person name="Kim M."/>
            <person name="Overton L."/>
            <person name="Reardon M."/>
            <person name="Tsitrin T."/>
            <person name="Vuong H."/>
            <person name="Weaver B."/>
            <person name="Ciecko A."/>
            <person name="Tallon L."/>
            <person name="Jackson J."/>
            <person name="Pai G."/>
            <person name="Aken S.V."/>
            <person name="Utterback T."/>
            <person name="Reidmuller S."/>
            <person name="Feldblyum T."/>
            <person name="Hsiao J."/>
            <person name="Zismann V."/>
            <person name="Iobst S."/>
            <person name="de Vazeille A.R."/>
            <person name="Buell C.R."/>
            <person name="Ying K."/>
            <person name="Li Y."/>
            <person name="Lu T."/>
            <person name="Huang Y."/>
            <person name="Zhao Q."/>
            <person name="Feng Q."/>
            <person name="Zhang L."/>
            <person name="Zhu J."/>
            <person name="Weng Q."/>
            <person name="Mu J."/>
            <person name="Lu Y."/>
            <person name="Fan D."/>
            <person name="Liu Y."/>
            <person name="Guan J."/>
            <person name="Zhang Y."/>
            <person name="Yu S."/>
            <person name="Liu X."/>
            <person name="Zhang Y."/>
            <person name="Hong G."/>
            <person name="Han B."/>
            <person name="Choisne N."/>
            <person name="Demange N."/>
            <person name="Orjeda G."/>
            <person name="Samain S."/>
            <person name="Cattolico L."/>
            <person name="Pelletier E."/>
            <person name="Couloux A."/>
            <person name="Segurens B."/>
            <person name="Wincker P."/>
            <person name="D'Hont A."/>
            <person name="Scarpelli C."/>
            <person name="Weissenbach J."/>
            <person name="Salanoubat M."/>
            <person name="Quetier F."/>
            <person name="Yu Y."/>
            <person name="Kim H.R."/>
            <person name="Rambo T."/>
            <person name="Currie J."/>
            <person name="Collura K."/>
            <person name="Luo M."/>
            <person name="Yang T."/>
            <person name="Ammiraju J.S.S."/>
            <person name="Engler F."/>
            <person name="Soderlund C."/>
            <person name="Wing R.A."/>
            <person name="Palmer L.E."/>
            <person name="de la Bastide M."/>
            <person name="Spiegel L."/>
            <person name="Nascimento L."/>
            <person name="Zutavern T."/>
            <person name="O'Shaughnessy A."/>
            <person name="Dike S."/>
            <person name="Dedhia N."/>
            <person name="Preston R."/>
            <person name="Balija V."/>
            <person name="McCombie W.R."/>
            <person name="Chow T."/>
            <person name="Chen H."/>
            <person name="Chung M."/>
            <person name="Chen C."/>
            <person name="Shaw J."/>
            <person name="Wu H."/>
            <person name="Hsiao K."/>
            <person name="Chao Y."/>
            <person name="Chu M."/>
            <person name="Cheng C."/>
            <person name="Hour A."/>
            <person name="Lee P."/>
            <person name="Lin S."/>
            <person name="Lin Y."/>
            <person name="Liou J."/>
            <person name="Liu S."/>
            <person name="Hsing Y."/>
            <person name="Raghuvanshi S."/>
            <person name="Mohanty A."/>
            <person name="Bharti A.K."/>
            <person name="Gaur A."/>
            <person name="Gupta V."/>
            <person name="Kumar D."/>
            <person name="Ravi V."/>
            <person name="Vij S."/>
            <person name="Kapur A."/>
            <person name="Khurana P."/>
            <person name="Khurana P."/>
            <person name="Khurana J.P."/>
            <person name="Tyagi A.K."/>
            <person name="Gaikwad K."/>
            <person name="Singh A."/>
            <person name="Dalal V."/>
            <person name="Srivastava S."/>
            <person name="Dixit A."/>
            <person name="Pal A.K."/>
            <person name="Ghazi I.A."/>
            <person name="Yadav M."/>
            <person name="Pandit A."/>
            <person name="Bhargava A."/>
            <person name="Sureshbabu K."/>
            <person name="Batra K."/>
            <person name="Sharma T.R."/>
            <person name="Mohapatra T."/>
            <person name="Singh N.K."/>
            <person name="Messing J."/>
            <person name="Nelson A.B."/>
            <person name="Fuks G."/>
            <person name="Kavchok S."/>
            <person name="Keizer G."/>
            <person name="Linton E."/>
            <person name="Llaca V."/>
            <person name="Song R."/>
            <person name="Tanyolac B."/>
            <person name="Young S."/>
            <person name="Ho-Il K."/>
            <person name="Hahn J.H."/>
            <person name="Sangsakoo G."/>
            <person name="Vanavichit A."/>
            <person name="de Mattos Luiz.A.T."/>
            <person name="Zimmer P.D."/>
            <person name="Malone G."/>
            <person name="Dellagostin O."/>
            <person name="de Oliveira A.C."/>
            <person name="Bevan M."/>
            <person name="Bancroft I."/>
            <person name="Minx P."/>
            <person name="Cordum H."/>
            <person name="Wilson R."/>
            <person name="Cheng Z."/>
            <person name="Jin W."/>
            <person name="Jiang J."/>
            <person name="Leong S.A."/>
            <person name="Iwama H."/>
            <person name="Gojobori T."/>
            <person name="Itoh T."/>
            <person name="Niimura Y."/>
            <person name="Fujii Y."/>
            <person name="Habara T."/>
            <person name="Sakai H."/>
            <person name="Sato Y."/>
            <person name="Wilson G."/>
            <person name="Kumar K."/>
            <person name="McCouch S."/>
            <person name="Juretic N."/>
            <person name="Hoen D."/>
            <person name="Wright S."/>
            <person name="Bruskiewich R."/>
            <person name="Bureau T."/>
            <person name="Miyao A."/>
            <person name="Hirochika H."/>
            <person name="Nishikawa T."/>
            <person name="Kadowaki K."/>
            <person name="Sugiura M."/>
            <person name="Burr B."/>
            <person name="Sasaki T."/>
        </authorList>
    </citation>
    <scope>NUCLEOTIDE SEQUENCE [LARGE SCALE GENOMIC DNA]</scope>
    <source>
        <strain evidence="8">cv. Nipponbare</strain>
    </source>
</reference>
<dbReference type="InterPro" id="IPR013946">
    <property type="entry name" value="NCA2-like"/>
</dbReference>
<accession>A0A0P0VXZ8</accession>
<evidence type="ECO:0000256" key="6">
    <source>
        <dbReference type="SAM" id="SignalP"/>
    </source>
</evidence>
<comment type="subcellular location">
    <subcellularLocation>
        <location evidence="1">Mitochondrion membrane</location>
        <topology evidence="1">Multi-pass membrane protein</topology>
    </subcellularLocation>
</comment>
<evidence type="ECO:0000256" key="5">
    <source>
        <dbReference type="ARBA" id="ARBA00023136"/>
    </source>
</evidence>
<evidence type="ECO:0000313" key="7">
    <source>
        <dbReference type="EMBL" id="BAS84422.1"/>
    </source>
</evidence>
<dbReference type="Gramene" id="Os03t0377500-02">
    <property type="protein sequence ID" value="Os03t0377500-02"/>
    <property type="gene ID" value="Os03g0377500"/>
</dbReference>
<dbReference type="PANTHER" id="PTHR28234:SF1">
    <property type="entry name" value="NUCLEAR CONTROL OF ATPASE PROTEIN 2"/>
    <property type="match status" value="1"/>
</dbReference>
<protein>
    <submittedName>
        <fullName evidence="7">Os03g0377500 protein</fullName>
    </submittedName>
</protein>
<keyword evidence="2" id="KW-0812">Transmembrane</keyword>
<keyword evidence="6" id="KW-0732">Signal</keyword>
<name>A0A0P0VXZ8_ORYSJ</name>
<dbReference type="Pfam" id="PF08637">
    <property type="entry name" value="NCA2"/>
    <property type="match status" value="1"/>
</dbReference>
<evidence type="ECO:0000313" key="8">
    <source>
        <dbReference type="Proteomes" id="UP000059680"/>
    </source>
</evidence>
<dbReference type="AlphaFoldDB" id="A0A0P0VXZ8"/>
<dbReference type="GO" id="GO:0031966">
    <property type="term" value="C:mitochondrial membrane"/>
    <property type="evidence" value="ECO:0007669"/>
    <property type="project" value="UniProtKB-SubCell"/>
</dbReference>
<keyword evidence="8" id="KW-1185">Reference proteome</keyword>
<gene>
    <name evidence="7" type="ordered locus">Os03g0377500</name>
    <name evidence="7" type="ORF">OSNPB_030377500</name>
</gene>
<keyword evidence="4" id="KW-0496">Mitochondrion</keyword>
<dbReference type="InParanoid" id="A0A0P0VXZ8"/>
<dbReference type="STRING" id="39947.A0A0P0VXZ8"/>
<organism evidence="7 8">
    <name type="scientific">Oryza sativa subsp. japonica</name>
    <name type="common">Rice</name>
    <dbReference type="NCBI Taxonomy" id="39947"/>
    <lineage>
        <taxon>Eukaryota</taxon>
        <taxon>Viridiplantae</taxon>
        <taxon>Streptophyta</taxon>
        <taxon>Embryophyta</taxon>
        <taxon>Tracheophyta</taxon>
        <taxon>Spermatophyta</taxon>
        <taxon>Magnoliopsida</taxon>
        <taxon>Liliopsida</taxon>
        <taxon>Poales</taxon>
        <taxon>Poaceae</taxon>
        <taxon>BOP clade</taxon>
        <taxon>Oryzoideae</taxon>
        <taxon>Oryzeae</taxon>
        <taxon>Oryzinae</taxon>
        <taxon>Oryza</taxon>
        <taxon>Oryza sativa</taxon>
    </lineage>
</organism>
<evidence type="ECO:0000256" key="4">
    <source>
        <dbReference type="ARBA" id="ARBA00023128"/>
    </source>
</evidence>
<keyword evidence="5" id="KW-0472">Membrane</keyword>
<dbReference type="Proteomes" id="UP000059680">
    <property type="component" value="Chromosome 3"/>
</dbReference>
<dbReference type="PANTHER" id="PTHR28234">
    <property type="entry name" value="NUCLEAR CONTROL OF ATPASE PROTEIN 2"/>
    <property type="match status" value="1"/>
</dbReference>
<feature type="signal peptide" evidence="6">
    <location>
        <begin position="1"/>
        <end position="15"/>
    </location>
</feature>
<evidence type="ECO:0000256" key="1">
    <source>
        <dbReference type="ARBA" id="ARBA00004225"/>
    </source>
</evidence>